<dbReference type="EMBL" id="NJES01000148">
    <property type="protein sequence ID" value="PHH76778.1"/>
    <property type="molecule type" value="Genomic_DNA"/>
</dbReference>
<dbReference type="Proteomes" id="UP000226431">
    <property type="component" value="Unassembled WGS sequence"/>
</dbReference>
<proteinExistence type="predicted"/>
<evidence type="ECO:0000313" key="1">
    <source>
        <dbReference type="EMBL" id="PHH76778.1"/>
    </source>
</evidence>
<protein>
    <submittedName>
        <fullName evidence="1">Uncharacterized protein</fullName>
    </submittedName>
</protein>
<reference evidence="1 2" key="1">
    <citation type="submission" date="2017-06" db="EMBL/GenBank/DDBJ databases">
        <title>Ant-infecting Ophiocordyceps genomes reveal a high diversity of potential behavioral manipulation genes and a possible major role for enterotoxins.</title>
        <authorList>
            <person name="De Bekker C."/>
            <person name="Evans H.C."/>
            <person name="Brachmann A."/>
            <person name="Hughes D.P."/>
        </authorList>
    </citation>
    <scope>NUCLEOTIDE SEQUENCE [LARGE SCALE GENOMIC DNA]</scope>
    <source>
        <strain evidence="1 2">Map16</strain>
    </source>
</reference>
<evidence type="ECO:0000313" key="2">
    <source>
        <dbReference type="Proteomes" id="UP000226431"/>
    </source>
</evidence>
<dbReference type="AlphaFoldDB" id="A0A2C5YFC9"/>
<comment type="caution">
    <text evidence="1">The sequence shown here is derived from an EMBL/GenBank/DDBJ whole genome shotgun (WGS) entry which is preliminary data.</text>
</comment>
<organism evidence="1 2">
    <name type="scientific">Ophiocordyceps camponoti-rufipedis</name>
    <dbReference type="NCBI Taxonomy" id="2004952"/>
    <lineage>
        <taxon>Eukaryota</taxon>
        <taxon>Fungi</taxon>
        <taxon>Dikarya</taxon>
        <taxon>Ascomycota</taxon>
        <taxon>Pezizomycotina</taxon>
        <taxon>Sordariomycetes</taxon>
        <taxon>Hypocreomycetidae</taxon>
        <taxon>Hypocreales</taxon>
        <taxon>Ophiocordycipitaceae</taxon>
        <taxon>Ophiocordyceps</taxon>
    </lineage>
</organism>
<sequence length="201" mass="21863">MQAAAFRDRVDAVDVLKRVVCCKGRPVVELHARSRFQSQGLNGMQVPEERSCMCRVWPAQTSSAMPVMAESVSSKQGLLYVCSSCVLTTLRSTDAEQTARRNGAARRWRQLDPAEDNRLARKRAATGVGRTERRRRYTTYCSVARRVSGQGSVAVGCRHPAGDGWDACDAASMPVCAAGQPREIRSSGMPLCSKGPIQASS</sequence>
<name>A0A2C5YFC9_9HYPO</name>
<keyword evidence="2" id="KW-1185">Reference proteome</keyword>
<gene>
    <name evidence="1" type="ORF">CDD80_1228</name>
</gene>
<accession>A0A2C5YFC9</accession>